<organism evidence="5 6">
    <name type="scientific">Gordonia jinhuaensis</name>
    <dbReference type="NCBI Taxonomy" id="1517702"/>
    <lineage>
        <taxon>Bacteria</taxon>
        <taxon>Bacillati</taxon>
        <taxon>Actinomycetota</taxon>
        <taxon>Actinomycetes</taxon>
        <taxon>Mycobacteriales</taxon>
        <taxon>Gordoniaceae</taxon>
        <taxon>Gordonia</taxon>
    </lineage>
</organism>
<feature type="domain" description="Mce/MlaD" evidence="3">
    <location>
        <begin position="37"/>
        <end position="111"/>
    </location>
</feature>
<evidence type="ECO:0000259" key="4">
    <source>
        <dbReference type="Pfam" id="PF11887"/>
    </source>
</evidence>
<dbReference type="GO" id="GO:0005576">
    <property type="term" value="C:extracellular region"/>
    <property type="evidence" value="ECO:0007669"/>
    <property type="project" value="TreeGrafter"/>
</dbReference>
<dbReference type="InterPro" id="IPR024516">
    <property type="entry name" value="Mce_C"/>
</dbReference>
<protein>
    <submittedName>
        <fullName evidence="5">Mce family protein</fullName>
    </submittedName>
</protein>
<feature type="compositionally biased region" description="Low complexity" evidence="1">
    <location>
        <begin position="366"/>
        <end position="385"/>
    </location>
</feature>
<keyword evidence="6" id="KW-1185">Reference proteome</keyword>
<reference evidence="5" key="2">
    <citation type="submission" date="2020-09" db="EMBL/GenBank/DDBJ databases">
        <authorList>
            <person name="Sun Q."/>
            <person name="Zhou Y."/>
        </authorList>
    </citation>
    <scope>NUCLEOTIDE SEQUENCE</scope>
    <source>
        <strain evidence="5">CGMCC 1.12827</strain>
    </source>
</reference>
<dbReference type="InterPro" id="IPR003399">
    <property type="entry name" value="Mce/MlaD"/>
</dbReference>
<dbReference type="Pfam" id="PF02470">
    <property type="entry name" value="MlaD"/>
    <property type="match status" value="1"/>
</dbReference>
<proteinExistence type="predicted"/>
<dbReference type="InterPro" id="IPR052336">
    <property type="entry name" value="MlaD_Phospholipid_Transporter"/>
</dbReference>
<keyword evidence="2" id="KW-0812">Transmembrane</keyword>
<dbReference type="EMBL" id="BMGC01000002">
    <property type="protein sequence ID" value="GGB19654.1"/>
    <property type="molecule type" value="Genomic_DNA"/>
</dbReference>
<dbReference type="PANTHER" id="PTHR33371:SF16">
    <property type="entry name" value="MCE-FAMILY PROTEIN MCE3F"/>
    <property type="match status" value="1"/>
</dbReference>
<sequence length="385" mass="40920">MRAHSTLVANLSLLLILAVGVAFLGFGVLRWRPWDDTYRVTVHLADSAGIQKNSDVTLRGFRIGSVESVQVRPDSVDVVVAISGDHRIPSDSPVSVQNLSAAGEQYVDFTPAGTAGPYLHDGSSVAVHQTHTMVSFPTLLAHSTDVIGQIAPDKLRSTIDELNVALADDGPDSDTNRLRTLFDAGGTLFADLYRVMPQTTQLIRNAGEIFATSANIGPDLSTTVDNFDVVMNSAIAADKELRTLLTQSPAELTSVAGSVSAVTDPITDVLKQFQLIARQGAVRAPALASLFPAIVDNSPKLGNMFHDGAWWAVASLYPRPYCDYAVTPTPPTQILAMTVPTNLYCVTDDTRQQNRGSANAPRPPGDDTAGPAPGADPTAHTTPLN</sequence>
<accession>A0A916SVA4</accession>
<feature type="region of interest" description="Disordered" evidence="1">
    <location>
        <begin position="351"/>
        <end position="385"/>
    </location>
</feature>
<gene>
    <name evidence="5" type="ORF">GCM10011489_04710</name>
</gene>
<name>A0A916SVA4_9ACTN</name>
<keyword evidence="2" id="KW-0472">Membrane</keyword>
<dbReference type="AlphaFoldDB" id="A0A916SVA4"/>
<feature type="transmembrane region" description="Helical" evidence="2">
    <location>
        <begin position="6"/>
        <end position="29"/>
    </location>
</feature>
<dbReference type="Pfam" id="PF11887">
    <property type="entry name" value="Mce4_CUP1"/>
    <property type="match status" value="1"/>
</dbReference>
<dbReference type="Proteomes" id="UP000621454">
    <property type="component" value="Unassembled WGS sequence"/>
</dbReference>
<evidence type="ECO:0000256" key="2">
    <source>
        <dbReference type="SAM" id="Phobius"/>
    </source>
</evidence>
<feature type="domain" description="Mammalian cell entry C-terminal" evidence="4">
    <location>
        <begin position="119"/>
        <end position="302"/>
    </location>
</feature>
<keyword evidence="2" id="KW-1133">Transmembrane helix</keyword>
<evidence type="ECO:0000259" key="3">
    <source>
        <dbReference type="Pfam" id="PF02470"/>
    </source>
</evidence>
<dbReference type="PANTHER" id="PTHR33371">
    <property type="entry name" value="INTERMEMBRANE PHOSPHOLIPID TRANSPORT SYSTEM BINDING PROTEIN MLAD-RELATED"/>
    <property type="match status" value="1"/>
</dbReference>
<comment type="caution">
    <text evidence="5">The sequence shown here is derived from an EMBL/GenBank/DDBJ whole genome shotgun (WGS) entry which is preliminary data.</text>
</comment>
<reference evidence="5" key="1">
    <citation type="journal article" date="2014" name="Int. J. Syst. Evol. Microbiol.">
        <title>Complete genome sequence of Corynebacterium casei LMG S-19264T (=DSM 44701T), isolated from a smear-ripened cheese.</title>
        <authorList>
            <consortium name="US DOE Joint Genome Institute (JGI-PGF)"/>
            <person name="Walter F."/>
            <person name="Albersmeier A."/>
            <person name="Kalinowski J."/>
            <person name="Ruckert C."/>
        </authorList>
    </citation>
    <scope>NUCLEOTIDE SEQUENCE</scope>
    <source>
        <strain evidence="5">CGMCC 1.12827</strain>
    </source>
</reference>
<evidence type="ECO:0000313" key="6">
    <source>
        <dbReference type="Proteomes" id="UP000621454"/>
    </source>
</evidence>
<evidence type="ECO:0000313" key="5">
    <source>
        <dbReference type="EMBL" id="GGB19654.1"/>
    </source>
</evidence>
<evidence type="ECO:0000256" key="1">
    <source>
        <dbReference type="SAM" id="MobiDB-lite"/>
    </source>
</evidence>